<dbReference type="Gene3D" id="3.40.50.10610">
    <property type="entry name" value="ABC-type transport auxiliary lipoprotein component"/>
    <property type="match status" value="1"/>
</dbReference>
<evidence type="ECO:0000313" key="3">
    <source>
        <dbReference type="Proteomes" id="UP000510822"/>
    </source>
</evidence>
<evidence type="ECO:0000256" key="1">
    <source>
        <dbReference type="SAM" id="SignalP"/>
    </source>
</evidence>
<reference evidence="2 3" key="1">
    <citation type="journal article" date="2016" name="Int. J. Syst. Evol. Microbiol.">
        <title>Chitinibacter fontanus sp. nov., isolated from a spring.</title>
        <authorList>
            <person name="Sheu S.Y."/>
            <person name="Li Y.S."/>
            <person name="Young C.C."/>
            <person name="Chen W.M."/>
        </authorList>
    </citation>
    <scope>NUCLEOTIDE SEQUENCE [LARGE SCALE GENOMIC DNA]</scope>
    <source>
        <strain evidence="2 3">STM-7</strain>
    </source>
</reference>
<protein>
    <submittedName>
        <fullName evidence="2">Membrane integrity-associated transporter subunit PqiC</fullName>
    </submittedName>
</protein>
<feature type="signal peptide" evidence="1">
    <location>
        <begin position="1"/>
        <end position="19"/>
    </location>
</feature>
<gene>
    <name evidence="2" type="ORF">HZU75_03815</name>
</gene>
<dbReference type="SUPFAM" id="SSF159594">
    <property type="entry name" value="XCC0632-like"/>
    <property type="match status" value="1"/>
</dbReference>
<sequence>MKKLLLLLCVLVCSACSTTPPDRQDFLLTAQRAGTNQSVRFGALQVNELRSSAPFRDLALIYRESPQRYIADPYHGFLATPSSQITQNTRRWLSQSGLFSQVYPSGSSLIAPWQLEGELLAVYIDVSEPNSPKAVIQAQFLLSHQQQSRSFELSAAQALPDATPETAAQGLSVALESLLKQLEQHLTSSNFD</sequence>
<dbReference type="KEGG" id="cfon:HZU75_03815"/>
<dbReference type="AlphaFoldDB" id="A0A7D5ZAZ9"/>
<evidence type="ECO:0000313" key="2">
    <source>
        <dbReference type="EMBL" id="QLI80726.1"/>
    </source>
</evidence>
<proteinExistence type="predicted"/>
<dbReference type="Proteomes" id="UP000510822">
    <property type="component" value="Chromosome"/>
</dbReference>
<dbReference type="EMBL" id="CP058952">
    <property type="protein sequence ID" value="QLI80726.1"/>
    <property type="molecule type" value="Genomic_DNA"/>
</dbReference>
<accession>A0A7D5ZAZ9</accession>
<organism evidence="2 3">
    <name type="scientific">Chitinibacter fontanus</name>
    <dbReference type="NCBI Taxonomy" id="1737446"/>
    <lineage>
        <taxon>Bacteria</taxon>
        <taxon>Pseudomonadati</taxon>
        <taxon>Pseudomonadota</taxon>
        <taxon>Betaproteobacteria</taxon>
        <taxon>Neisseriales</taxon>
        <taxon>Chitinibacteraceae</taxon>
        <taxon>Chitinibacter</taxon>
    </lineage>
</organism>
<name>A0A7D5ZAZ9_9NEIS</name>
<feature type="chain" id="PRO_5028821331" evidence="1">
    <location>
        <begin position="20"/>
        <end position="192"/>
    </location>
</feature>
<keyword evidence="3" id="KW-1185">Reference proteome</keyword>
<keyword evidence="1" id="KW-0732">Signal</keyword>
<dbReference type="RefSeq" id="WP_180307862.1">
    <property type="nucleotide sequence ID" value="NZ_CP058952.1"/>
</dbReference>